<gene>
    <name evidence="1" type="ORF">MBELCI_3342</name>
</gene>
<evidence type="ECO:0000313" key="1">
    <source>
        <dbReference type="EMBL" id="GAD57290.1"/>
    </source>
</evidence>
<reference evidence="1" key="1">
    <citation type="journal article" date="2013" name="Genome Announc.">
        <title>Draft Genome Sequence of Loktanella cinnabarina LL-001T, Isolated from Deep-Sea Floor Sediment.</title>
        <authorList>
            <person name="Nishi S."/>
            <person name="Tsubouchi T."/>
            <person name="Takaki Y."/>
            <person name="Koyanagi R."/>
            <person name="Satoh N."/>
            <person name="Maruyama T."/>
            <person name="Hatada Y."/>
        </authorList>
    </citation>
    <scope>NUCLEOTIDE SEQUENCE [LARGE SCALE GENOMIC DNA]</scope>
    <source>
        <strain evidence="1">LL-001</strain>
    </source>
</reference>
<accession>U2Z785</accession>
<protein>
    <submittedName>
        <fullName evidence="1">Uncharacterized protein</fullName>
    </submittedName>
</protein>
<dbReference type="AlphaFoldDB" id="U2Z785"/>
<dbReference type="Proteomes" id="UP000016566">
    <property type="component" value="Unassembled WGS sequence"/>
</dbReference>
<evidence type="ECO:0000313" key="2">
    <source>
        <dbReference type="Proteomes" id="UP000016566"/>
    </source>
</evidence>
<proteinExistence type="predicted"/>
<dbReference type="EMBL" id="BATB01000075">
    <property type="protein sequence ID" value="GAD57290.1"/>
    <property type="molecule type" value="Genomic_DNA"/>
</dbReference>
<organism evidence="1 2">
    <name type="scientific">Limimaricola cinnabarinus LL-001</name>
    <dbReference type="NCBI Taxonomy" id="1337093"/>
    <lineage>
        <taxon>Bacteria</taxon>
        <taxon>Pseudomonadati</taxon>
        <taxon>Pseudomonadota</taxon>
        <taxon>Alphaproteobacteria</taxon>
        <taxon>Rhodobacterales</taxon>
        <taxon>Paracoccaceae</taxon>
        <taxon>Limimaricola</taxon>
    </lineage>
</organism>
<keyword evidence="2" id="KW-1185">Reference proteome</keyword>
<sequence>MRIQPGAMALTRIPSFAQAMISDLVNCAMLPFEAELPGTHHGALR</sequence>
<name>U2Z785_9RHOB</name>
<comment type="caution">
    <text evidence="1">The sequence shown here is derived from an EMBL/GenBank/DDBJ whole genome shotgun (WGS) entry which is preliminary data.</text>
</comment>